<evidence type="ECO:0000256" key="6">
    <source>
        <dbReference type="ARBA" id="ARBA00023136"/>
    </source>
</evidence>
<dbReference type="GO" id="GO:0022857">
    <property type="term" value="F:transmembrane transporter activity"/>
    <property type="evidence" value="ECO:0007669"/>
    <property type="project" value="InterPro"/>
</dbReference>
<evidence type="ECO:0000256" key="12">
    <source>
        <dbReference type="ARBA" id="ARBA00044891"/>
    </source>
</evidence>
<dbReference type="Pfam" id="PF07690">
    <property type="entry name" value="MFS_1"/>
    <property type="match status" value="1"/>
</dbReference>
<evidence type="ECO:0000256" key="18">
    <source>
        <dbReference type="ARBA" id="ARBA00044912"/>
    </source>
</evidence>
<name>A0A433JIY3_9GAMM</name>
<dbReference type="GO" id="GO:0005765">
    <property type="term" value="C:lysosomal membrane"/>
    <property type="evidence" value="ECO:0007669"/>
    <property type="project" value="UniProtKB-SubCell"/>
</dbReference>
<comment type="subunit">
    <text evidence="24">Homodimer. Interacts with lysosomal protein GLMP (via lumenal domain); the interaction starts while both proteins are still in the endoplasmic reticulum and is required for stabilization of MFSD1 in lysosomes but has no direct effect on its targeting to lysosomes or transporter activity.</text>
</comment>
<dbReference type="OrthoDB" id="5620971at2"/>
<keyword evidence="4 25" id="KW-0812">Transmembrane</keyword>
<evidence type="ECO:0000256" key="3">
    <source>
        <dbReference type="ARBA" id="ARBA00022448"/>
    </source>
</evidence>
<evidence type="ECO:0000256" key="21">
    <source>
        <dbReference type="ARBA" id="ARBA00044985"/>
    </source>
</evidence>
<comment type="catalytic activity">
    <reaction evidence="15">
        <text>L-arginyl-L-alpha-amino acid(out) = L-arginyl-L-alpha-amino acid(in)</text>
        <dbReference type="Rhea" id="RHEA:79371"/>
        <dbReference type="ChEBI" id="CHEBI:84315"/>
    </reaction>
</comment>
<feature type="transmembrane region" description="Helical" evidence="25">
    <location>
        <begin position="256"/>
        <end position="278"/>
    </location>
</feature>
<reference evidence="27 28" key="1">
    <citation type="submission" date="2018-12" db="EMBL/GenBank/DDBJ databases">
        <title>Legionella sp,whole genome shotgun sequence.</title>
        <authorList>
            <person name="Wu H."/>
        </authorList>
    </citation>
    <scope>NUCLEOTIDE SEQUENCE [LARGE SCALE GENOMIC DNA]</scope>
    <source>
        <strain evidence="28">km714</strain>
    </source>
</reference>
<comment type="catalytic activity">
    <reaction evidence="19">
        <text>L-alanyl-L-lysine(out) = L-alanyl-L-lysine(in)</text>
        <dbReference type="Rhea" id="RHEA:79415"/>
        <dbReference type="ChEBI" id="CHEBI:192470"/>
    </reaction>
</comment>
<dbReference type="PROSITE" id="PS50850">
    <property type="entry name" value="MFS"/>
    <property type="match status" value="1"/>
</dbReference>
<feature type="transmembrane region" description="Helical" evidence="25">
    <location>
        <begin position="314"/>
        <end position="336"/>
    </location>
</feature>
<comment type="catalytic activity">
    <reaction evidence="14">
        <text>L-aspartyl-L-lysine(out) = L-aspartyl-L-lysine(in)</text>
        <dbReference type="Rhea" id="RHEA:79411"/>
        <dbReference type="ChEBI" id="CHEBI:229953"/>
    </reaction>
</comment>
<evidence type="ECO:0000256" key="24">
    <source>
        <dbReference type="ARBA" id="ARBA00046376"/>
    </source>
</evidence>
<keyword evidence="7" id="KW-0458">Lysosome</keyword>
<evidence type="ECO:0000256" key="16">
    <source>
        <dbReference type="ARBA" id="ARBA00044900"/>
    </source>
</evidence>
<comment type="catalytic activity">
    <reaction evidence="11">
        <text>L-alpha-aminoacyl-L-histidine(out) = L-alpha-aminoacyl-L-histidine(in)</text>
        <dbReference type="Rhea" id="RHEA:79375"/>
        <dbReference type="ChEBI" id="CHEBI:229967"/>
    </reaction>
</comment>
<comment type="catalytic activity">
    <reaction evidence="17">
        <text>L-arginyl-glycine(out) = L-arginyl-glycine(in)</text>
        <dbReference type="Rhea" id="RHEA:79391"/>
        <dbReference type="ChEBI" id="CHEBI:229955"/>
    </reaction>
</comment>
<evidence type="ECO:0000256" key="23">
    <source>
        <dbReference type="ARBA" id="ARBA00045709"/>
    </source>
</evidence>
<comment type="similarity">
    <text evidence="2">Belongs to the major facilitator superfamily.</text>
</comment>
<evidence type="ECO:0000256" key="5">
    <source>
        <dbReference type="ARBA" id="ARBA00022989"/>
    </source>
</evidence>
<evidence type="ECO:0000256" key="2">
    <source>
        <dbReference type="ARBA" id="ARBA00008335"/>
    </source>
</evidence>
<feature type="transmembrane region" description="Helical" evidence="25">
    <location>
        <begin position="7"/>
        <end position="24"/>
    </location>
</feature>
<proteinExistence type="inferred from homology"/>
<evidence type="ECO:0000256" key="8">
    <source>
        <dbReference type="ARBA" id="ARBA00044876"/>
    </source>
</evidence>
<comment type="caution">
    <text evidence="27">The sequence shown here is derived from an EMBL/GenBank/DDBJ whole genome shotgun (WGS) entry which is preliminary data.</text>
</comment>
<keyword evidence="28" id="KW-1185">Reference proteome</keyword>
<dbReference type="RefSeq" id="WP_126954476.1">
    <property type="nucleotide sequence ID" value="NZ_RZGR01000016.1"/>
</dbReference>
<feature type="transmembrane region" description="Helical" evidence="25">
    <location>
        <begin position="81"/>
        <end position="98"/>
    </location>
</feature>
<evidence type="ECO:0000256" key="20">
    <source>
        <dbReference type="ARBA" id="ARBA00044924"/>
    </source>
</evidence>
<dbReference type="PANTHER" id="PTHR23512">
    <property type="entry name" value="MAJOR FACILITATOR SUPERFAMILY DOMAIN-CONTAINING PROTEIN 1"/>
    <property type="match status" value="1"/>
</dbReference>
<comment type="catalytic activity">
    <reaction evidence="18">
        <text>L-histidyl-L-alpha-amino acid(out) = L-histidyl-L-alpha-amino acid(in)</text>
        <dbReference type="Rhea" id="RHEA:79379"/>
        <dbReference type="ChEBI" id="CHEBI:229964"/>
    </reaction>
</comment>
<evidence type="ECO:0000256" key="19">
    <source>
        <dbReference type="ARBA" id="ARBA00044919"/>
    </source>
</evidence>
<dbReference type="EMBL" id="RZGR01000016">
    <property type="protein sequence ID" value="RUQ85399.1"/>
    <property type="molecule type" value="Genomic_DNA"/>
</dbReference>
<comment type="catalytic activity">
    <reaction evidence="12">
        <text>L-lysyl-L-alpha-amino acid(out) = L-lysyl-L-alpha-amino acid(in)</text>
        <dbReference type="Rhea" id="RHEA:79387"/>
        <dbReference type="ChEBI" id="CHEBI:229965"/>
    </reaction>
</comment>
<evidence type="ECO:0000256" key="17">
    <source>
        <dbReference type="ARBA" id="ARBA00044903"/>
    </source>
</evidence>
<evidence type="ECO:0000313" key="27">
    <source>
        <dbReference type="EMBL" id="RUQ85399.1"/>
    </source>
</evidence>
<dbReference type="InterPro" id="IPR036259">
    <property type="entry name" value="MFS_trans_sf"/>
</dbReference>
<accession>A0A433JIY3</accession>
<feature type="transmembrane region" description="Helical" evidence="25">
    <location>
        <begin position="290"/>
        <end position="308"/>
    </location>
</feature>
<keyword evidence="5 25" id="KW-1133">Transmembrane helix</keyword>
<feature type="transmembrane region" description="Helical" evidence="25">
    <location>
        <begin position="348"/>
        <end position="367"/>
    </location>
</feature>
<evidence type="ECO:0000256" key="15">
    <source>
        <dbReference type="ARBA" id="ARBA00044899"/>
    </source>
</evidence>
<evidence type="ECO:0000256" key="4">
    <source>
        <dbReference type="ARBA" id="ARBA00022692"/>
    </source>
</evidence>
<dbReference type="PANTHER" id="PTHR23512:SF3">
    <property type="entry name" value="MAJOR FACILITATOR SUPERFAMILY DOMAIN-CONTAINING PROTEIN 1"/>
    <property type="match status" value="1"/>
</dbReference>
<comment type="catalytic activity">
    <reaction evidence="16">
        <text>L-lysyl-L-lysine(out) = L-lysyl-L-lysine(in)</text>
        <dbReference type="Rhea" id="RHEA:79403"/>
        <dbReference type="ChEBI" id="CHEBI:229956"/>
    </reaction>
</comment>
<feature type="transmembrane region" description="Helical" evidence="25">
    <location>
        <begin position="136"/>
        <end position="158"/>
    </location>
</feature>
<evidence type="ECO:0000256" key="9">
    <source>
        <dbReference type="ARBA" id="ARBA00044878"/>
    </source>
</evidence>
<dbReference type="SUPFAM" id="SSF103473">
    <property type="entry name" value="MFS general substrate transporter"/>
    <property type="match status" value="1"/>
</dbReference>
<feature type="domain" description="Major facilitator superfamily (MFS) profile" evidence="26">
    <location>
        <begin position="12"/>
        <end position="427"/>
    </location>
</feature>
<evidence type="ECO:0000313" key="28">
    <source>
        <dbReference type="Proteomes" id="UP000288012"/>
    </source>
</evidence>
<evidence type="ECO:0000256" key="14">
    <source>
        <dbReference type="ARBA" id="ARBA00044898"/>
    </source>
</evidence>
<comment type="catalytic activity">
    <reaction evidence="8">
        <text>L-lysyl-L-alanine(out) = L-lysyl-L-alanine(in)</text>
        <dbReference type="Rhea" id="RHEA:79399"/>
        <dbReference type="ChEBI" id="CHEBI:229954"/>
    </reaction>
</comment>
<feature type="transmembrane region" description="Helical" evidence="25">
    <location>
        <begin position="221"/>
        <end position="244"/>
    </location>
</feature>
<dbReference type="Proteomes" id="UP000288012">
    <property type="component" value="Unassembled WGS sequence"/>
</dbReference>
<feature type="transmembrane region" description="Helical" evidence="25">
    <location>
        <begin position="104"/>
        <end position="124"/>
    </location>
</feature>
<evidence type="ECO:0000256" key="10">
    <source>
        <dbReference type="ARBA" id="ARBA00044881"/>
    </source>
</evidence>
<keyword evidence="6 25" id="KW-0472">Membrane</keyword>
<dbReference type="Gene3D" id="1.20.1250.20">
    <property type="entry name" value="MFS general substrate transporter like domains"/>
    <property type="match status" value="2"/>
</dbReference>
<comment type="function">
    <text evidence="23">Lysosomal dipeptide uniporter that selectively exports lysine, arginine or histidine-containing dipeptides with a net positive charge from the lysosome lumen into the cytosol. Could play a role in a specific type of protein O-glycosylation indirectly regulating macrophages migration and tissue invasion. Also essential for liver homeostasis.</text>
</comment>
<evidence type="ECO:0000256" key="22">
    <source>
        <dbReference type="ARBA" id="ARBA00045018"/>
    </source>
</evidence>
<evidence type="ECO:0000256" key="13">
    <source>
        <dbReference type="ARBA" id="ARBA00044893"/>
    </source>
</evidence>
<dbReference type="InterPro" id="IPR052187">
    <property type="entry name" value="MFSD1"/>
</dbReference>
<comment type="catalytic activity">
    <reaction evidence="9">
        <text>L-histidyl-glycine(out) = L-histidyl-glycine(in)</text>
        <dbReference type="Rhea" id="RHEA:79395"/>
        <dbReference type="ChEBI" id="CHEBI:229957"/>
    </reaction>
</comment>
<evidence type="ECO:0000256" key="7">
    <source>
        <dbReference type="ARBA" id="ARBA00023228"/>
    </source>
</evidence>
<comment type="catalytic activity">
    <reaction evidence="10">
        <text>L-alpha-aminoacyl-L-arginine(out) = L-alpha-aminoacyl-L-arginine(in)</text>
        <dbReference type="Rhea" id="RHEA:79367"/>
        <dbReference type="ChEBI" id="CHEBI:229968"/>
    </reaction>
</comment>
<dbReference type="InterPro" id="IPR011701">
    <property type="entry name" value="MFS"/>
</dbReference>
<evidence type="ECO:0000256" key="25">
    <source>
        <dbReference type="SAM" id="Phobius"/>
    </source>
</evidence>
<dbReference type="InterPro" id="IPR020846">
    <property type="entry name" value="MFS_dom"/>
</dbReference>
<keyword evidence="3" id="KW-0813">Transport</keyword>
<evidence type="ECO:0000256" key="11">
    <source>
        <dbReference type="ARBA" id="ARBA00044884"/>
    </source>
</evidence>
<comment type="catalytic activity">
    <reaction evidence="13">
        <text>L-alpha-aminoacyl-L-lysine(out) = L-alpha-aminoacyl-L-lysine(in)</text>
        <dbReference type="Rhea" id="RHEA:79383"/>
        <dbReference type="ChEBI" id="CHEBI:229966"/>
    </reaction>
</comment>
<feature type="transmembrane region" description="Helical" evidence="25">
    <location>
        <begin position="44"/>
        <end position="61"/>
    </location>
</feature>
<evidence type="ECO:0000259" key="26">
    <source>
        <dbReference type="PROSITE" id="PS50850"/>
    </source>
</evidence>
<comment type="subcellular location">
    <subcellularLocation>
        <location evidence="1">Lysosome membrane</location>
        <topology evidence="1">Multi-pass membrane protein</topology>
    </subcellularLocation>
</comment>
<gene>
    <name evidence="27" type="ORF">EKM59_06455</name>
</gene>
<protein>
    <recommendedName>
        <fullName evidence="21">Lysosomal dipeptide transporter MFSD1</fullName>
    </recommendedName>
    <alternativeName>
        <fullName evidence="22">Major facilitator superfamily domain-containing protein 1</fullName>
    </alternativeName>
</protein>
<feature type="transmembrane region" description="Helical" evidence="25">
    <location>
        <begin position="170"/>
        <end position="189"/>
    </location>
</feature>
<feature type="transmembrane region" description="Helical" evidence="25">
    <location>
        <begin position="401"/>
        <end position="422"/>
    </location>
</feature>
<organism evidence="27 28">
    <name type="scientific">Legionella septentrionalis</name>
    <dbReference type="NCBI Taxonomy" id="2498109"/>
    <lineage>
        <taxon>Bacteria</taxon>
        <taxon>Pseudomonadati</taxon>
        <taxon>Pseudomonadota</taxon>
        <taxon>Gammaproteobacteria</taxon>
        <taxon>Legionellales</taxon>
        <taxon>Legionellaceae</taxon>
        <taxon>Legionella</taxon>
    </lineage>
</organism>
<sequence length="435" mass="47852">MSTSNKRYQLVGWLICSLGAVYYAYEYFLRISPSVMETELRNHFNLSAAGFGFLSAFYYYAYVPMQLPVGVLMDRFGPRRLLTIACLICVIGTFMFAGTTSFPIAAAGRFLVGLGSAFAFVGVLKLATLWLPENKLAMVAGIATALGTIGAMIGDNLLGYMVSWLGWQKTVNFTAIFGIGLIVVLWYGIRDQRRTQQVSGTIDSFRRNMVDLGIIARNKQIWINGLYGCLVYLPTTVFAELWGIPYLRHAHGLTEAGAHFANSLLFLGFTIGAPLAGFISDTLKKRKPPMLIGAAGAALIMMAILYTPGLTQHWLNALMFLLGLLYSVQAIVFAVGRELSPKEAAGTAIAMTNMIVMIGAMFLQPLVGQLLMWSSQSRAANLPEQALHLDKMQQFYTANDYQFAMTIIPLGILIAAVLTFFLRETYAHADTNARK</sequence>
<evidence type="ECO:0000256" key="1">
    <source>
        <dbReference type="ARBA" id="ARBA00004155"/>
    </source>
</evidence>
<dbReference type="AlphaFoldDB" id="A0A433JIY3"/>
<comment type="catalytic activity">
    <reaction evidence="20">
        <text>L-lysyl-glycine(out) = L-lysyl-glycine(in)</text>
        <dbReference type="Rhea" id="RHEA:79407"/>
        <dbReference type="ChEBI" id="CHEBI:191202"/>
    </reaction>
</comment>